<name>A0A2S0VXH5_9ALTE</name>
<dbReference type="Proteomes" id="UP000244441">
    <property type="component" value="Chromosome"/>
</dbReference>
<sequence length="459" mass="51549">MIVSFIASAQAQTIYKPDGYSIETIDTPSNERFHITGLDTDKNGVVYVATRFGDVWQLKDKHWSKFASGLHEPTGLLVEDDGSILVAHKPQLTRLVDIDNDGVAEDYINVASGWDFHNDYHEFNFGPVKDKQGNYHGTLNLGFQGGWGGYRGFAYKVTPKGEFKPYSWGLRSPAGIGINPEGEIFFTDNQGGWVGTSKMHLLEEGKFYGAPNSLHQAPGENGQNWQKKYTVADLDRMREKPIIQMPHGEIAKSPGNPEWDLTQGKFGPFQDQIFMPDLTMSNIFRVLLEKVNGKYQGAVITFMNGFQSGNIRAEFDKNGHLWIGQTARGWGAAGSKPFGLQKVVWDGTNPFEMLNIKLTKTGFRLSFTEEIDANSFVESSFNVQQWHYHYHKKYGSEKVDLTTINISKMRLSPDHKQIEIDMPLTAGKVVGIDFSGLTSKSQRKASSSKVFYTLNQVYK</sequence>
<dbReference type="PANTHER" id="PTHR33546:SF1">
    <property type="entry name" value="LARGE, MULTIFUNCTIONAL SECRETED PROTEIN"/>
    <property type="match status" value="1"/>
</dbReference>
<evidence type="ECO:0000313" key="1">
    <source>
        <dbReference type="EMBL" id="AWB68875.1"/>
    </source>
</evidence>
<gene>
    <name evidence="1" type="ORF">C2869_01835</name>
</gene>
<dbReference type="SUPFAM" id="SSF101898">
    <property type="entry name" value="NHL repeat"/>
    <property type="match status" value="1"/>
</dbReference>
<dbReference type="Gene3D" id="2.120.10.30">
    <property type="entry name" value="TolB, C-terminal domain"/>
    <property type="match status" value="1"/>
</dbReference>
<dbReference type="PANTHER" id="PTHR33546">
    <property type="entry name" value="LARGE, MULTIFUNCTIONAL SECRETED PROTEIN-RELATED"/>
    <property type="match status" value="1"/>
</dbReference>
<accession>A0A2S0VXH5</accession>
<dbReference type="EMBL" id="CP026604">
    <property type="protein sequence ID" value="AWB68875.1"/>
    <property type="molecule type" value="Genomic_DNA"/>
</dbReference>
<evidence type="ECO:0008006" key="3">
    <source>
        <dbReference type="Google" id="ProtNLM"/>
    </source>
</evidence>
<organism evidence="1 2">
    <name type="scientific">Saccharobesus litoralis</name>
    <dbReference type="NCBI Taxonomy" id="2172099"/>
    <lineage>
        <taxon>Bacteria</taxon>
        <taxon>Pseudomonadati</taxon>
        <taxon>Pseudomonadota</taxon>
        <taxon>Gammaproteobacteria</taxon>
        <taxon>Alteromonadales</taxon>
        <taxon>Alteromonadaceae</taxon>
        <taxon>Saccharobesus</taxon>
    </lineage>
</organism>
<dbReference type="KEGG" id="cate:C2869_01835"/>
<keyword evidence="2" id="KW-1185">Reference proteome</keyword>
<protein>
    <recommendedName>
        <fullName evidence="3">Large, multifunctional secreted protein</fullName>
    </recommendedName>
</protein>
<dbReference type="AlphaFoldDB" id="A0A2S0VXH5"/>
<proteinExistence type="predicted"/>
<dbReference type="OrthoDB" id="176168at2"/>
<evidence type="ECO:0000313" key="2">
    <source>
        <dbReference type="Proteomes" id="UP000244441"/>
    </source>
</evidence>
<dbReference type="InterPro" id="IPR011042">
    <property type="entry name" value="6-blade_b-propeller_TolB-like"/>
</dbReference>
<reference evidence="1 2" key="1">
    <citation type="submission" date="2018-01" db="EMBL/GenBank/DDBJ databases">
        <title>Genome sequence of a Cantenovulum-like bacteria.</title>
        <authorList>
            <person name="Tan W.R."/>
            <person name="Lau N.-S."/>
            <person name="Go F."/>
            <person name="Amirul A.-A.A."/>
        </authorList>
    </citation>
    <scope>NUCLEOTIDE SEQUENCE [LARGE SCALE GENOMIC DNA]</scope>
    <source>
        <strain evidence="1 2">CCB-QB4</strain>
    </source>
</reference>